<reference evidence="1 2" key="1">
    <citation type="journal article" date="2015" name="Nature">
        <title>rRNA introns, odd ribosomes, and small enigmatic genomes across a large radiation of phyla.</title>
        <authorList>
            <person name="Brown C.T."/>
            <person name="Hug L.A."/>
            <person name="Thomas B.C."/>
            <person name="Sharon I."/>
            <person name="Castelle C.J."/>
            <person name="Singh A."/>
            <person name="Wilkins M.J."/>
            <person name="Williams K.H."/>
            <person name="Banfield J.F."/>
        </authorList>
    </citation>
    <scope>NUCLEOTIDE SEQUENCE [LARGE SCALE GENOMIC DNA]</scope>
</reference>
<evidence type="ECO:0000313" key="2">
    <source>
        <dbReference type="Proteomes" id="UP000034664"/>
    </source>
</evidence>
<gene>
    <name evidence="1" type="ORF">UU14_C0052G0004</name>
</gene>
<accession>A0A0G0SZV1</accession>
<comment type="caution">
    <text evidence="1">The sequence shown here is derived from an EMBL/GenBank/DDBJ whole genome shotgun (WGS) entry which is preliminary data.</text>
</comment>
<name>A0A0G0SZV1_9BACT</name>
<organism evidence="1 2">
    <name type="scientific">Candidatus Roizmanbacteria bacterium GW2011_GWB1_40_7</name>
    <dbReference type="NCBI Taxonomy" id="1618482"/>
    <lineage>
        <taxon>Bacteria</taxon>
        <taxon>Candidatus Roizmaniibacteriota</taxon>
    </lineage>
</organism>
<dbReference type="AlphaFoldDB" id="A0A0G0SZV1"/>
<sequence>MLYINHILLQQIKKERNMGHRGLLEIGDRVRVTDGGPLYLIGKMGTIVEVIHMKYPAAIVKIDEEKITVNLGCESLQNLTLDPGAVC</sequence>
<protein>
    <recommendedName>
        <fullName evidence="3">KOW domain-containing protein</fullName>
    </recommendedName>
</protein>
<evidence type="ECO:0008006" key="3">
    <source>
        <dbReference type="Google" id="ProtNLM"/>
    </source>
</evidence>
<dbReference type="EMBL" id="LBZM01000052">
    <property type="protein sequence ID" value="KKR70289.1"/>
    <property type="molecule type" value="Genomic_DNA"/>
</dbReference>
<proteinExistence type="predicted"/>
<dbReference type="Proteomes" id="UP000034664">
    <property type="component" value="Unassembled WGS sequence"/>
</dbReference>
<evidence type="ECO:0000313" key="1">
    <source>
        <dbReference type="EMBL" id="KKR70289.1"/>
    </source>
</evidence>